<evidence type="ECO:0000313" key="2">
    <source>
        <dbReference type="EMBL" id="ETN42397.1"/>
    </source>
</evidence>
<dbReference type="EMBL" id="KB822718">
    <property type="protein sequence ID" value="ETN42397.1"/>
    <property type="molecule type" value="Genomic_DNA"/>
</dbReference>
<dbReference type="RefSeq" id="XP_008714133.1">
    <property type="nucleotide sequence ID" value="XM_008715911.1"/>
</dbReference>
<dbReference type="AlphaFoldDB" id="W2S168"/>
<proteinExistence type="predicted"/>
<dbReference type="Proteomes" id="UP000030752">
    <property type="component" value="Unassembled WGS sequence"/>
</dbReference>
<feature type="compositionally biased region" description="Basic and acidic residues" evidence="1">
    <location>
        <begin position="74"/>
        <end position="96"/>
    </location>
</feature>
<dbReference type="HOGENOM" id="CLU_129945_1_0_1"/>
<evidence type="ECO:0000256" key="1">
    <source>
        <dbReference type="SAM" id="MobiDB-lite"/>
    </source>
</evidence>
<gene>
    <name evidence="2" type="ORF">HMPREF1541_01551</name>
</gene>
<name>W2S168_CYPE1</name>
<dbReference type="VEuPathDB" id="FungiDB:HMPREF1541_01551"/>
<protein>
    <recommendedName>
        <fullName evidence="4">Calcofluor white hypersensitive protein</fullName>
    </recommendedName>
</protein>
<evidence type="ECO:0000313" key="3">
    <source>
        <dbReference type="Proteomes" id="UP000030752"/>
    </source>
</evidence>
<dbReference type="InParanoid" id="W2S168"/>
<feature type="compositionally biased region" description="Polar residues" evidence="1">
    <location>
        <begin position="63"/>
        <end position="73"/>
    </location>
</feature>
<reference evidence="2 3" key="1">
    <citation type="submission" date="2013-03" db="EMBL/GenBank/DDBJ databases">
        <title>The Genome Sequence of Phialophora europaea CBS 101466.</title>
        <authorList>
            <consortium name="The Broad Institute Genomics Platform"/>
            <person name="Cuomo C."/>
            <person name="de Hoog S."/>
            <person name="Gorbushina A."/>
            <person name="Walker B."/>
            <person name="Young S.K."/>
            <person name="Zeng Q."/>
            <person name="Gargeya S."/>
            <person name="Fitzgerald M."/>
            <person name="Haas B."/>
            <person name="Abouelleil A."/>
            <person name="Allen A.W."/>
            <person name="Alvarado L."/>
            <person name="Arachchi H.M."/>
            <person name="Berlin A.M."/>
            <person name="Chapman S.B."/>
            <person name="Gainer-Dewar J."/>
            <person name="Goldberg J."/>
            <person name="Griggs A."/>
            <person name="Gujja S."/>
            <person name="Hansen M."/>
            <person name="Howarth C."/>
            <person name="Imamovic A."/>
            <person name="Ireland A."/>
            <person name="Larimer J."/>
            <person name="McCowan C."/>
            <person name="Murphy C."/>
            <person name="Pearson M."/>
            <person name="Poon T.W."/>
            <person name="Priest M."/>
            <person name="Roberts A."/>
            <person name="Saif S."/>
            <person name="Shea T."/>
            <person name="Sisk P."/>
            <person name="Sykes S."/>
            <person name="Wortman J."/>
            <person name="Nusbaum C."/>
            <person name="Birren B."/>
        </authorList>
    </citation>
    <scope>NUCLEOTIDE SEQUENCE [LARGE SCALE GENOMIC DNA]</scope>
    <source>
        <strain evidence="2 3">CBS 101466</strain>
    </source>
</reference>
<keyword evidence="3" id="KW-1185">Reference proteome</keyword>
<feature type="region of interest" description="Disordered" evidence="1">
    <location>
        <begin position="37"/>
        <end position="96"/>
    </location>
</feature>
<accession>W2S168</accession>
<dbReference type="eggNOG" id="ENOG502SSX2">
    <property type="taxonomic scope" value="Eukaryota"/>
</dbReference>
<sequence length="130" mass="13866">MSRRGIQLLGVAAAGGVGYYLYNAGGDPKVAQKKMEADASKASAKFKDEIPGRTKEAEKKAETLSQQASSQLDKASKDTKSALSDAEARAKEYKEKTGKELNTAIDKFDKTVEDKAAQAKSGISSWFGGK</sequence>
<dbReference type="GeneID" id="19968890"/>
<dbReference type="OrthoDB" id="5355126at2759"/>
<organism evidence="2 3">
    <name type="scientific">Cyphellophora europaea (strain CBS 101466)</name>
    <name type="common">Phialophora europaea</name>
    <dbReference type="NCBI Taxonomy" id="1220924"/>
    <lineage>
        <taxon>Eukaryota</taxon>
        <taxon>Fungi</taxon>
        <taxon>Dikarya</taxon>
        <taxon>Ascomycota</taxon>
        <taxon>Pezizomycotina</taxon>
        <taxon>Eurotiomycetes</taxon>
        <taxon>Chaetothyriomycetidae</taxon>
        <taxon>Chaetothyriales</taxon>
        <taxon>Cyphellophoraceae</taxon>
        <taxon>Cyphellophora</taxon>
    </lineage>
</organism>
<evidence type="ECO:0008006" key="4">
    <source>
        <dbReference type="Google" id="ProtNLM"/>
    </source>
</evidence>
<feature type="compositionally biased region" description="Basic and acidic residues" evidence="1">
    <location>
        <begin position="37"/>
        <end position="62"/>
    </location>
</feature>